<evidence type="ECO:0000313" key="2">
    <source>
        <dbReference type="Proteomes" id="UP000677265"/>
    </source>
</evidence>
<gene>
    <name evidence="1" type="ORF">KHB02_027455</name>
</gene>
<dbReference type="RefSeq" id="WP_241114137.1">
    <property type="nucleotide sequence ID" value="NZ_JAGYPE020000088.1"/>
</dbReference>
<proteinExistence type="predicted"/>
<comment type="caution">
    <text evidence="1">The sequence shown here is derived from an EMBL/GenBank/DDBJ whole genome shotgun (WGS) entry which is preliminary data.</text>
</comment>
<dbReference type="AlphaFoldDB" id="A0A9J6N1Q8"/>
<organism evidence="1 2">
    <name type="scientific">Neobacillus citreus</name>
    <dbReference type="NCBI Taxonomy" id="2833578"/>
    <lineage>
        <taxon>Bacteria</taxon>
        <taxon>Bacillati</taxon>
        <taxon>Bacillota</taxon>
        <taxon>Bacilli</taxon>
        <taxon>Bacillales</taxon>
        <taxon>Bacillaceae</taxon>
        <taxon>Neobacillus</taxon>
    </lineage>
</organism>
<sequence>MLKLWQKGKYYYHVYLYRHNELLQQDCLCEKLRWKLKIKAIYHNSKAIELGFKLNPIT</sequence>
<dbReference type="Proteomes" id="UP000677265">
    <property type="component" value="Unassembled WGS sequence"/>
</dbReference>
<evidence type="ECO:0000313" key="1">
    <source>
        <dbReference type="EMBL" id="MCH6269271.1"/>
    </source>
</evidence>
<dbReference type="EMBL" id="JAGYPE020000088">
    <property type="protein sequence ID" value="MCH6269271.1"/>
    <property type="molecule type" value="Genomic_DNA"/>
</dbReference>
<keyword evidence="2" id="KW-1185">Reference proteome</keyword>
<reference evidence="1 2" key="1">
    <citation type="submission" date="2022-03" db="EMBL/GenBank/DDBJ databases">
        <title>Novel Bacillus species.</title>
        <authorList>
            <person name="Liu G."/>
        </authorList>
    </citation>
    <scope>NUCLEOTIDE SEQUENCE [LARGE SCALE GENOMIC DNA]</scope>
    <source>
        <strain evidence="1 2">FJAT-50051</strain>
    </source>
</reference>
<name>A0A9J6N1Q8_9BACI</name>
<accession>A0A9J6N1Q8</accession>
<protein>
    <submittedName>
        <fullName evidence="1">Uncharacterized protein</fullName>
    </submittedName>
</protein>